<dbReference type="EMBL" id="FPBL01000001">
    <property type="protein sequence ID" value="SFU27743.1"/>
    <property type="molecule type" value="Genomic_DNA"/>
</dbReference>
<proteinExistence type="inferred from homology"/>
<gene>
    <name evidence="14" type="ORF">SAMN05216339_10185</name>
</gene>
<evidence type="ECO:0000256" key="1">
    <source>
        <dbReference type="ARBA" id="ARBA00003800"/>
    </source>
</evidence>
<dbReference type="OrthoDB" id="9805416at2"/>
<dbReference type="SUPFAM" id="SSF55021">
    <property type="entry name" value="ACT-like"/>
    <property type="match status" value="1"/>
</dbReference>
<protein>
    <recommendedName>
        <fullName evidence="6">D-3-phosphoglycerate dehydrogenase</fullName>
        <ecNumber evidence="4">1.1.1.399</ecNumber>
        <ecNumber evidence="5">1.1.1.95</ecNumber>
    </recommendedName>
    <alternativeName>
        <fullName evidence="9">2-oxoglutarate reductase</fullName>
    </alternativeName>
</protein>
<dbReference type="AlphaFoldDB" id="A0A1I7EV20"/>
<comment type="catalytic activity">
    <reaction evidence="10">
        <text>(R)-2-hydroxyglutarate + NAD(+) = 2-oxoglutarate + NADH + H(+)</text>
        <dbReference type="Rhea" id="RHEA:49612"/>
        <dbReference type="ChEBI" id="CHEBI:15378"/>
        <dbReference type="ChEBI" id="CHEBI:15801"/>
        <dbReference type="ChEBI" id="CHEBI:16810"/>
        <dbReference type="ChEBI" id="CHEBI:57540"/>
        <dbReference type="ChEBI" id="CHEBI:57945"/>
        <dbReference type="EC" id="1.1.1.399"/>
    </reaction>
</comment>
<dbReference type="GO" id="GO:0004617">
    <property type="term" value="F:phosphoglycerate dehydrogenase activity"/>
    <property type="evidence" value="ECO:0007669"/>
    <property type="project" value="UniProtKB-EC"/>
</dbReference>
<dbReference type="RefSeq" id="WP_074925878.1">
    <property type="nucleotide sequence ID" value="NZ_FPBL01000001.1"/>
</dbReference>
<evidence type="ECO:0000256" key="12">
    <source>
        <dbReference type="RuleBase" id="RU003719"/>
    </source>
</evidence>
<feature type="domain" description="ACT" evidence="13">
    <location>
        <begin position="326"/>
        <end position="396"/>
    </location>
</feature>
<evidence type="ECO:0000313" key="15">
    <source>
        <dbReference type="Proteomes" id="UP000183926"/>
    </source>
</evidence>
<dbReference type="Gene3D" id="3.40.50.720">
    <property type="entry name" value="NAD(P)-binding Rossmann-like Domain"/>
    <property type="match status" value="2"/>
</dbReference>
<dbReference type="Proteomes" id="UP000183926">
    <property type="component" value="Unassembled WGS sequence"/>
</dbReference>
<dbReference type="InterPro" id="IPR029752">
    <property type="entry name" value="D-isomer_DH_CS1"/>
</dbReference>
<reference evidence="14 15" key="1">
    <citation type="submission" date="2016-10" db="EMBL/GenBank/DDBJ databases">
        <authorList>
            <person name="de Groot N.N."/>
        </authorList>
    </citation>
    <scope>NUCLEOTIDE SEQUENCE [LARGE SCALE GENOMIC DNA]</scope>
    <source>
        <strain evidence="14 15">Nm24</strain>
    </source>
</reference>
<comment type="similarity">
    <text evidence="3 12">Belongs to the D-isomer specific 2-hydroxyacid dehydrogenase family.</text>
</comment>
<dbReference type="InterPro" id="IPR002912">
    <property type="entry name" value="ACT_dom"/>
</dbReference>
<organism evidence="14 15">
    <name type="scientific">Nitrosomonas eutropha</name>
    <dbReference type="NCBI Taxonomy" id="916"/>
    <lineage>
        <taxon>Bacteria</taxon>
        <taxon>Pseudomonadati</taxon>
        <taxon>Pseudomonadota</taxon>
        <taxon>Betaproteobacteria</taxon>
        <taxon>Nitrosomonadales</taxon>
        <taxon>Nitrosomonadaceae</taxon>
        <taxon>Nitrosomonas</taxon>
    </lineage>
</organism>
<evidence type="ECO:0000256" key="3">
    <source>
        <dbReference type="ARBA" id="ARBA00005854"/>
    </source>
</evidence>
<evidence type="ECO:0000256" key="8">
    <source>
        <dbReference type="ARBA" id="ARBA00023027"/>
    </source>
</evidence>
<dbReference type="PROSITE" id="PS51671">
    <property type="entry name" value="ACT"/>
    <property type="match status" value="1"/>
</dbReference>
<dbReference type="UniPathway" id="UPA00135">
    <property type="reaction ID" value="UER00196"/>
</dbReference>
<dbReference type="SUPFAM" id="SSF51735">
    <property type="entry name" value="NAD(P)-binding Rossmann-fold domains"/>
    <property type="match status" value="1"/>
</dbReference>
<evidence type="ECO:0000256" key="2">
    <source>
        <dbReference type="ARBA" id="ARBA00005216"/>
    </source>
</evidence>
<name>A0A1I7EV20_9PROT</name>
<comment type="function">
    <text evidence="1">Catalyzes the reversible oxidation of 3-phospho-D-glycerate to 3-phosphonooxypyruvate, the first step of the phosphorylated L-serine biosynthesis pathway. Also catalyzes the reversible oxidation of 2-hydroxyglutarate to 2-oxoglutarate.</text>
</comment>
<evidence type="ECO:0000313" key="14">
    <source>
        <dbReference type="EMBL" id="SFU27743.1"/>
    </source>
</evidence>
<dbReference type="InterPro" id="IPR029753">
    <property type="entry name" value="D-isomer_DH_CS"/>
</dbReference>
<dbReference type="InterPro" id="IPR006140">
    <property type="entry name" value="D-isomer_DH_NAD-bd"/>
</dbReference>
<dbReference type="GO" id="GO:0051287">
    <property type="term" value="F:NAD binding"/>
    <property type="evidence" value="ECO:0007669"/>
    <property type="project" value="InterPro"/>
</dbReference>
<dbReference type="SUPFAM" id="SSF52283">
    <property type="entry name" value="Formate/glycerate dehydrogenase catalytic domain-like"/>
    <property type="match status" value="1"/>
</dbReference>
<dbReference type="InterPro" id="IPR036291">
    <property type="entry name" value="NAD(P)-bd_dom_sf"/>
</dbReference>
<evidence type="ECO:0000256" key="11">
    <source>
        <dbReference type="ARBA" id="ARBA00048731"/>
    </source>
</evidence>
<dbReference type="Pfam" id="PF02826">
    <property type="entry name" value="2-Hacid_dh_C"/>
    <property type="match status" value="1"/>
</dbReference>
<accession>A0A1I7EV20</accession>
<evidence type="ECO:0000256" key="6">
    <source>
        <dbReference type="ARBA" id="ARBA00021582"/>
    </source>
</evidence>
<dbReference type="PANTHER" id="PTHR42938">
    <property type="entry name" value="FORMATE DEHYDROGENASE 1"/>
    <property type="match status" value="1"/>
</dbReference>
<dbReference type="InterPro" id="IPR045865">
    <property type="entry name" value="ACT-like_dom_sf"/>
</dbReference>
<evidence type="ECO:0000259" key="13">
    <source>
        <dbReference type="PROSITE" id="PS51671"/>
    </source>
</evidence>
<keyword evidence="7 12" id="KW-0560">Oxidoreductase</keyword>
<dbReference type="Pfam" id="PF00389">
    <property type="entry name" value="2-Hacid_dh"/>
    <property type="match status" value="1"/>
</dbReference>
<dbReference type="PROSITE" id="PS00065">
    <property type="entry name" value="D_2_HYDROXYACID_DH_1"/>
    <property type="match status" value="1"/>
</dbReference>
<dbReference type="CDD" id="cd12174">
    <property type="entry name" value="PGDH_like_3"/>
    <property type="match status" value="1"/>
</dbReference>
<evidence type="ECO:0000256" key="9">
    <source>
        <dbReference type="ARBA" id="ARBA00030455"/>
    </source>
</evidence>
<evidence type="ECO:0000256" key="10">
    <source>
        <dbReference type="ARBA" id="ARBA00048126"/>
    </source>
</evidence>
<evidence type="ECO:0000256" key="4">
    <source>
        <dbReference type="ARBA" id="ARBA00013001"/>
    </source>
</evidence>
<dbReference type="PANTHER" id="PTHR42938:SF47">
    <property type="entry name" value="HYDROXYPYRUVATE REDUCTASE"/>
    <property type="match status" value="1"/>
</dbReference>
<dbReference type="PROSITE" id="PS00670">
    <property type="entry name" value="D_2_HYDROXYACID_DH_2"/>
    <property type="match status" value="1"/>
</dbReference>
<evidence type="ECO:0000256" key="7">
    <source>
        <dbReference type="ARBA" id="ARBA00023002"/>
    </source>
</evidence>
<sequence length="405" mass="44006">MSEDIHRICKILTLNPIAPVGLKRLPVNIFQIGGDISDPDVILVRSHNMHDMDIPVSVIAIGRAGAGTNNIPVNQMSARGIPVFNTPGANANAVKELVLAGMLIASRNLIPALRFVEALEGDDQSFHLQVEAGKKQFSGLELPGRTLGVIGLGKIGRPVADAAIKLGMKVLGYDPKITIDSAWSLSAEVQRANQIEDLVRRSNFISLHVPLNDSTRHLINGPLISHMQKNTILLNFSRNAIVDEDAVLAGIKNGIIKNYVCDFPDQKLKQQPAVITLPHLGASTREAEENCAMMIADQIMDYIAHGNISYTVNFPDVVMERGTPFRVAVANANVPNLLGQISTRMADIGLNIHNMINKSRGEMAYTLVDTDRAVPPEIIDAIARITGVLMVRYLPVSVPSEPERV</sequence>
<evidence type="ECO:0000256" key="5">
    <source>
        <dbReference type="ARBA" id="ARBA00013143"/>
    </source>
</evidence>
<dbReference type="Gene3D" id="3.30.70.260">
    <property type="match status" value="1"/>
</dbReference>
<keyword evidence="8" id="KW-0520">NAD</keyword>
<dbReference type="InterPro" id="IPR006139">
    <property type="entry name" value="D-isomer_2_OHA_DH_cat_dom"/>
</dbReference>
<dbReference type="EC" id="1.1.1.399" evidence="4"/>
<comment type="pathway">
    <text evidence="2">Amino-acid biosynthesis; L-serine biosynthesis; L-serine from 3-phospho-D-glycerate: step 1/3.</text>
</comment>
<comment type="catalytic activity">
    <reaction evidence="11">
        <text>(2R)-3-phosphoglycerate + NAD(+) = 3-phosphooxypyruvate + NADH + H(+)</text>
        <dbReference type="Rhea" id="RHEA:12641"/>
        <dbReference type="ChEBI" id="CHEBI:15378"/>
        <dbReference type="ChEBI" id="CHEBI:18110"/>
        <dbReference type="ChEBI" id="CHEBI:57540"/>
        <dbReference type="ChEBI" id="CHEBI:57945"/>
        <dbReference type="ChEBI" id="CHEBI:58272"/>
        <dbReference type="EC" id="1.1.1.95"/>
    </reaction>
</comment>
<dbReference type="EC" id="1.1.1.95" evidence="5"/>